<dbReference type="EMBL" id="JADGJD010000042">
    <property type="protein sequence ID" value="KAJ3056190.1"/>
    <property type="molecule type" value="Genomic_DNA"/>
</dbReference>
<dbReference type="GO" id="GO:0031146">
    <property type="term" value="P:SCF-dependent proteasomal ubiquitin-dependent protein catabolic process"/>
    <property type="evidence" value="ECO:0007669"/>
    <property type="project" value="TreeGrafter"/>
</dbReference>
<evidence type="ECO:0008006" key="3">
    <source>
        <dbReference type="Google" id="ProtNLM"/>
    </source>
</evidence>
<sequence>MAALPVELVIELMNAVRNTSDSRTAAKTFHTCALVSRTWHAAAIRYVWLDIHLPSLSKAQECIRSIQRYPRNARFTRSLTFNAGTPLRDHTKPEVEHTYESVPYALSTSFPNVQQLVIDNATIPIATLASFFATSSSITSLSIYHWTGSVDPHSESAPPASHLASLQTGISRLTHVTAGAPTGTPCHIYNDSEKTVLSYITSNVSTHLRSFAFTTYFKHYVDQCLESLATQTCNLENLTLEKSATETSILPIVRSNPNLKSINLNGTRATDTVVETLISTCPHITSIDLAFSYITDRAISSLTSPSAPHLTSLDLTNTYISEEVFADYVKEKGGKLRRLILKENRWVTERTLRAIEEFAPGVEVLEVDELIWMGLCQPVGTLELEK</sequence>
<dbReference type="PANTHER" id="PTHR13318">
    <property type="entry name" value="PARTNER OF PAIRED, ISOFORM B-RELATED"/>
    <property type="match status" value="1"/>
</dbReference>
<dbReference type="AlphaFoldDB" id="A0AAD5SIJ1"/>
<dbReference type="InterPro" id="IPR032675">
    <property type="entry name" value="LRR_dom_sf"/>
</dbReference>
<gene>
    <name evidence="1" type="ORF">HK097_007796</name>
</gene>
<dbReference type="Proteomes" id="UP001212841">
    <property type="component" value="Unassembled WGS sequence"/>
</dbReference>
<keyword evidence="2" id="KW-1185">Reference proteome</keyword>
<organism evidence="1 2">
    <name type="scientific">Rhizophlyctis rosea</name>
    <dbReference type="NCBI Taxonomy" id="64517"/>
    <lineage>
        <taxon>Eukaryota</taxon>
        <taxon>Fungi</taxon>
        <taxon>Fungi incertae sedis</taxon>
        <taxon>Chytridiomycota</taxon>
        <taxon>Chytridiomycota incertae sedis</taxon>
        <taxon>Chytridiomycetes</taxon>
        <taxon>Rhizophlyctidales</taxon>
        <taxon>Rhizophlyctidaceae</taxon>
        <taxon>Rhizophlyctis</taxon>
    </lineage>
</organism>
<dbReference type="Gene3D" id="3.80.10.10">
    <property type="entry name" value="Ribonuclease Inhibitor"/>
    <property type="match status" value="1"/>
</dbReference>
<name>A0AAD5SIJ1_9FUNG</name>
<accession>A0AAD5SIJ1</accession>
<reference evidence="1" key="1">
    <citation type="submission" date="2020-05" db="EMBL/GenBank/DDBJ databases">
        <title>Phylogenomic resolution of chytrid fungi.</title>
        <authorList>
            <person name="Stajich J.E."/>
            <person name="Amses K."/>
            <person name="Simmons R."/>
            <person name="Seto K."/>
            <person name="Myers J."/>
            <person name="Bonds A."/>
            <person name="Quandt C.A."/>
            <person name="Barry K."/>
            <person name="Liu P."/>
            <person name="Grigoriev I."/>
            <person name="Longcore J.E."/>
            <person name="James T.Y."/>
        </authorList>
    </citation>
    <scope>NUCLEOTIDE SEQUENCE</scope>
    <source>
        <strain evidence="1">JEL0318</strain>
    </source>
</reference>
<dbReference type="GO" id="GO:0019005">
    <property type="term" value="C:SCF ubiquitin ligase complex"/>
    <property type="evidence" value="ECO:0007669"/>
    <property type="project" value="TreeGrafter"/>
</dbReference>
<proteinExistence type="predicted"/>
<protein>
    <recommendedName>
        <fullName evidence="3">F-box domain-containing protein</fullName>
    </recommendedName>
</protein>
<evidence type="ECO:0000313" key="1">
    <source>
        <dbReference type="EMBL" id="KAJ3056190.1"/>
    </source>
</evidence>
<comment type="caution">
    <text evidence="1">The sequence shown here is derived from an EMBL/GenBank/DDBJ whole genome shotgun (WGS) entry which is preliminary data.</text>
</comment>
<evidence type="ECO:0000313" key="2">
    <source>
        <dbReference type="Proteomes" id="UP001212841"/>
    </source>
</evidence>
<dbReference type="SUPFAM" id="SSF52047">
    <property type="entry name" value="RNI-like"/>
    <property type="match status" value="1"/>
</dbReference>